<gene>
    <name evidence="1" type="ORF">OH818_03255</name>
</gene>
<proteinExistence type="predicted"/>
<dbReference type="Proteomes" id="UP001164020">
    <property type="component" value="Chromosome"/>
</dbReference>
<dbReference type="CDD" id="cd18702">
    <property type="entry name" value="PIN_VapC_like"/>
    <property type="match status" value="1"/>
</dbReference>
<accession>A0ABY7BZT0</accession>
<sequence length="157" mass="17108">MAAKPVLVDTNLAILLAVGLAGTELIARHKNLRVYDESDFAILVAVLAEASQIVFTPHTLTETSNLMRQIAEPVRSRLSRSLASLIETTEERFVEGDTAIRRAEYDRLGLTDSALLSLAETGAVLLTDDLHLYLAAAGAGYGTVNFSHLREARPDFR</sequence>
<organism evidence="1 2">
    <name type="scientific">Jiella pelagia</name>
    <dbReference type="NCBI Taxonomy" id="2986949"/>
    <lineage>
        <taxon>Bacteria</taxon>
        <taxon>Pseudomonadati</taxon>
        <taxon>Pseudomonadota</taxon>
        <taxon>Alphaproteobacteria</taxon>
        <taxon>Hyphomicrobiales</taxon>
        <taxon>Aurantimonadaceae</taxon>
        <taxon>Jiella</taxon>
    </lineage>
</organism>
<reference evidence="1" key="1">
    <citation type="submission" date="2022-12" db="EMBL/GenBank/DDBJ databases">
        <title>Jiella pelagia sp. nov., isolated from phosphonate enriched culture of Northwest Pacific surface seawater.</title>
        <authorList>
            <person name="Shin D.Y."/>
            <person name="Hwang C.Y."/>
        </authorList>
    </citation>
    <scope>NUCLEOTIDE SEQUENCE</scope>
    <source>
        <strain evidence="1">HL-NP1</strain>
    </source>
</reference>
<protein>
    <submittedName>
        <fullName evidence="1">PIN domain-containing protein</fullName>
    </submittedName>
</protein>
<dbReference type="RefSeq" id="WP_268881769.1">
    <property type="nucleotide sequence ID" value="NZ_CP114029.1"/>
</dbReference>
<evidence type="ECO:0000313" key="1">
    <source>
        <dbReference type="EMBL" id="WAP69329.1"/>
    </source>
</evidence>
<dbReference type="InterPro" id="IPR059192">
    <property type="entry name" value="PIN_19"/>
</dbReference>
<evidence type="ECO:0000313" key="2">
    <source>
        <dbReference type="Proteomes" id="UP001164020"/>
    </source>
</evidence>
<name>A0ABY7BZT0_9HYPH</name>
<keyword evidence="2" id="KW-1185">Reference proteome</keyword>
<dbReference type="EMBL" id="CP114029">
    <property type="protein sequence ID" value="WAP69329.1"/>
    <property type="molecule type" value="Genomic_DNA"/>
</dbReference>